<dbReference type="InterPro" id="IPR011032">
    <property type="entry name" value="GroES-like_sf"/>
</dbReference>
<dbReference type="PANTHER" id="PTHR43401">
    <property type="entry name" value="L-THREONINE 3-DEHYDROGENASE"/>
    <property type="match status" value="1"/>
</dbReference>
<accession>X1KBQ3</accession>
<dbReference type="PANTHER" id="PTHR43401:SF2">
    <property type="entry name" value="L-THREONINE 3-DEHYDROGENASE"/>
    <property type="match status" value="1"/>
</dbReference>
<dbReference type="GO" id="GO:0008270">
    <property type="term" value="F:zinc ion binding"/>
    <property type="evidence" value="ECO:0007669"/>
    <property type="project" value="InterPro"/>
</dbReference>
<evidence type="ECO:0000256" key="2">
    <source>
        <dbReference type="ARBA" id="ARBA00022833"/>
    </source>
</evidence>
<protein>
    <recommendedName>
        <fullName evidence="4">Alcohol dehydrogenase-like N-terminal domain-containing protein</fullName>
    </recommendedName>
</protein>
<evidence type="ECO:0000256" key="3">
    <source>
        <dbReference type="ARBA" id="ARBA00023002"/>
    </source>
</evidence>
<dbReference type="GO" id="GO:0016491">
    <property type="term" value="F:oxidoreductase activity"/>
    <property type="evidence" value="ECO:0007669"/>
    <property type="project" value="UniProtKB-KW"/>
</dbReference>
<gene>
    <name evidence="5" type="ORF">S03H2_61979</name>
</gene>
<evidence type="ECO:0000259" key="4">
    <source>
        <dbReference type="Pfam" id="PF08240"/>
    </source>
</evidence>
<dbReference type="PROSITE" id="PS00059">
    <property type="entry name" value="ADH_ZINC"/>
    <property type="match status" value="1"/>
</dbReference>
<feature type="domain" description="Alcohol dehydrogenase-like N-terminal" evidence="4">
    <location>
        <begin position="25"/>
        <end position="135"/>
    </location>
</feature>
<keyword evidence="2" id="KW-0862">Zinc</keyword>
<evidence type="ECO:0000256" key="1">
    <source>
        <dbReference type="ARBA" id="ARBA00022723"/>
    </source>
</evidence>
<dbReference type="InterPro" id="IPR002328">
    <property type="entry name" value="ADH_Zn_CS"/>
</dbReference>
<dbReference type="InterPro" id="IPR013154">
    <property type="entry name" value="ADH-like_N"/>
</dbReference>
<sequence length="142" mass="15378">MKAAVLYGKEELNIDSDFDEPVMKESDVLIQSKYAGLCSTDRSLYRGFVPFKPPLIIGHEIAGVVKDIGKSAKGLNIGDHVIIPAVYPGCEDETCASCREGLTNRCKKSVFIGHGVHGGDAEYIAVPSKYTFKIKKSVPLSS</sequence>
<dbReference type="SUPFAM" id="SSF50129">
    <property type="entry name" value="GroES-like"/>
    <property type="match status" value="1"/>
</dbReference>
<dbReference type="AlphaFoldDB" id="X1KBQ3"/>
<keyword evidence="3" id="KW-0560">Oxidoreductase</keyword>
<dbReference type="EMBL" id="BARU01040051">
    <property type="protein sequence ID" value="GAH87644.1"/>
    <property type="molecule type" value="Genomic_DNA"/>
</dbReference>
<name>X1KBQ3_9ZZZZ</name>
<reference evidence="5" key="1">
    <citation type="journal article" date="2014" name="Front. Microbiol.">
        <title>High frequency of phylogenetically diverse reductive dehalogenase-homologous genes in deep subseafloor sedimentary metagenomes.</title>
        <authorList>
            <person name="Kawai M."/>
            <person name="Futagami T."/>
            <person name="Toyoda A."/>
            <person name="Takaki Y."/>
            <person name="Nishi S."/>
            <person name="Hori S."/>
            <person name="Arai W."/>
            <person name="Tsubouchi T."/>
            <person name="Morono Y."/>
            <person name="Uchiyama I."/>
            <person name="Ito T."/>
            <person name="Fujiyama A."/>
            <person name="Inagaki F."/>
            <person name="Takami H."/>
        </authorList>
    </citation>
    <scope>NUCLEOTIDE SEQUENCE</scope>
    <source>
        <strain evidence="5">Expedition CK06-06</strain>
    </source>
</reference>
<dbReference type="Pfam" id="PF08240">
    <property type="entry name" value="ADH_N"/>
    <property type="match status" value="1"/>
</dbReference>
<comment type="caution">
    <text evidence="5">The sequence shown here is derived from an EMBL/GenBank/DDBJ whole genome shotgun (WGS) entry which is preliminary data.</text>
</comment>
<proteinExistence type="predicted"/>
<evidence type="ECO:0000313" key="5">
    <source>
        <dbReference type="EMBL" id="GAH87644.1"/>
    </source>
</evidence>
<organism evidence="5">
    <name type="scientific">marine sediment metagenome</name>
    <dbReference type="NCBI Taxonomy" id="412755"/>
    <lineage>
        <taxon>unclassified sequences</taxon>
        <taxon>metagenomes</taxon>
        <taxon>ecological metagenomes</taxon>
    </lineage>
</organism>
<keyword evidence="1" id="KW-0479">Metal-binding</keyword>
<dbReference type="Gene3D" id="3.90.180.10">
    <property type="entry name" value="Medium-chain alcohol dehydrogenases, catalytic domain"/>
    <property type="match status" value="1"/>
</dbReference>
<dbReference type="InterPro" id="IPR050129">
    <property type="entry name" value="Zn_alcohol_dh"/>
</dbReference>